<dbReference type="CDD" id="cd00082">
    <property type="entry name" value="HisKA"/>
    <property type="match status" value="1"/>
</dbReference>
<keyword evidence="7" id="KW-0067">ATP-binding</keyword>
<evidence type="ECO:0000256" key="5">
    <source>
        <dbReference type="ARBA" id="ARBA00022741"/>
    </source>
</evidence>
<dbReference type="STRING" id="1513793.SAMN06296036_103167"/>
<feature type="transmembrane region" description="Helical" evidence="10">
    <location>
        <begin position="319"/>
        <end position="342"/>
    </location>
</feature>
<evidence type="ECO:0000256" key="2">
    <source>
        <dbReference type="ARBA" id="ARBA00012438"/>
    </source>
</evidence>
<dbReference type="SMART" id="SM00388">
    <property type="entry name" value="HisKA"/>
    <property type="match status" value="1"/>
</dbReference>
<keyword evidence="3" id="KW-0597">Phosphoprotein</keyword>
<dbReference type="InterPro" id="IPR005467">
    <property type="entry name" value="His_kinase_dom"/>
</dbReference>
<sequence length="668" mass="74970">MGVFRYILILAIASIADYSIGQETILRASINPLKSEPLGISSRPLTASEIQQGEGLGEFRVRSFSSDYLWFKLRIKSESQGSEWFILTKRYLDHVILYYQDHQGQWVKEESGNAIPPANRSIRSRRHGVALSVPSDGIVAYMGLSFGNAASLNNFIIVDHAGLSDKLEEERLIIGLFCGIAFVLFAYNLFFYLSFKDKTFMMYELFVVTSSVSIALAASPLEFYISEAIGPIPGIIRLLQSFVTIVAMVFVYYYLDLKSLGPKRNLLFKILFAAECFVILSYPFLELKTFSVLVHISPIAIIYMIYCTGVKAFRGDRSALIYLFGFGSVSIGVLIKDLYAAGYINNDFIGASAAIFGVAIEMLFMSFAMGYRVRTKITSLFHDLEESRKDLQVKVKQRTAELEERNSELEKEIRLHQEAKEKIKDQQELLIQSEKMSSLGLMAAGIAHEINNPLAIISGYAENIEKRISRPEADQTVIGPMASRIQLTTKRITKIIRGLRVYARNGEEDPFAPHNLGEIIDDVVAIAKERITDTRIDLRYQESDQQLDISCRAEQISQVILNLVNNSIDAIAPKEVRWIDIQIGSSNNMAQLVITDSGLGIPEDIRKRVFDPFFTTKEIGKGTGLGLSISKGIVEDHNGVLEIDDHHPNTRFILCFPLLAAYQKNRPA</sequence>
<keyword evidence="4" id="KW-0808">Transferase</keyword>
<dbReference type="Gene3D" id="3.30.565.10">
    <property type="entry name" value="Histidine kinase-like ATPase, C-terminal domain"/>
    <property type="match status" value="1"/>
</dbReference>
<accession>A0A1Y6BF17</accession>
<dbReference type="EC" id="2.7.13.3" evidence="2"/>
<comment type="catalytic activity">
    <reaction evidence="1">
        <text>ATP + protein L-histidine = ADP + protein N-phospho-L-histidine.</text>
        <dbReference type="EC" id="2.7.13.3"/>
    </reaction>
</comment>
<feature type="coiled-coil region" evidence="9">
    <location>
        <begin position="392"/>
        <end position="436"/>
    </location>
</feature>
<keyword evidence="8" id="KW-0902">Two-component regulatory system</keyword>
<evidence type="ECO:0000256" key="4">
    <source>
        <dbReference type="ARBA" id="ARBA00022679"/>
    </source>
</evidence>
<feature type="transmembrane region" description="Helical" evidence="10">
    <location>
        <begin position="348"/>
        <end position="371"/>
    </location>
</feature>
<dbReference type="Pfam" id="PF07695">
    <property type="entry name" value="7TMR-DISM_7TM"/>
    <property type="match status" value="1"/>
</dbReference>
<dbReference type="OrthoDB" id="1931120at2"/>
<organism evidence="12 13">
    <name type="scientific">Pseudobacteriovorax antillogorgiicola</name>
    <dbReference type="NCBI Taxonomy" id="1513793"/>
    <lineage>
        <taxon>Bacteria</taxon>
        <taxon>Pseudomonadati</taxon>
        <taxon>Bdellovibrionota</taxon>
        <taxon>Oligoflexia</taxon>
        <taxon>Oligoflexales</taxon>
        <taxon>Pseudobacteriovoracaceae</taxon>
        <taxon>Pseudobacteriovorax</taxon>
    </lineage>
</organism>
<feature type="transmembrane region" description="Helical" evidence="10">
    <location>
        <begin position="290"/>
        <end position="307"/>
    </location>
</feature>
<dbReference type="InterPro" id="IPR036097">
    <property type="entry name" value="HisK_dim/P_sf"/>
</dbReference>
<evidence type="ECO:0000256" key="7">
    <source>
        <dbReference type="ARBA" id="ARBA00022840"/>
    </source>
</evidence>
<dbReference type="SMART" id="SM00387">
    <property type="entry name" value="HATPase_c"/>
    <property type="match status" value="1"/>
</dbReference>
<dbReference type="PROSITE" id="PS50109">
    <property type="entry name" value="HIS_KIN"/>
    <property type="match status" value="1"/>
</dbReference>
<feature type="domain" description="Histidine kinase" evidence="11">
    <location>
        <begin position="445"/>
        <end position="660"/>
    </location>
</feature>
<dbReference type="EMBL" id="FWZT01000003">
    <property type="protein sequence ID" value="SMF01238.1"/>
    <property type="molecule type" value="Genomic_DNA"/>
</dbReference>
<dbReference type="RefSeq" id="WP_132316075.1">
    <property type="nucleotide sequence ID" value="NZ_FWZT01000003.1"/>
</dbReference>
<dbReference type="AlphaFoldDB" id="A0A1Y6BF17"/>
<keyword evidence="13" id="KW-1185">Reference proteome</keyword>
<evidence type="ECO:0000256" key="10">
    <source>
        <dbReference type="SAM" id="Phobius"/>
    </source>
</evidence>
<gene>
    <name evidence="12" type="ORF">SAMN06296036_103167</name>
</gene>
<dbReference type="InterPro" id="IPR036890">
    <property type="entry name" value="HATPase_C_sf"/>
</dbReference>
<dbReference type="InterPro" id="IPR011623">
    <property type="entry name" value="7TMR_DISM_rcpt_extracell_dom1"/>
</dbReference>
<evidence type="ECO:0000256" key="3">
    <source>
        <dbReference type="ARBA" id="ARBA00022553"/>
    </source>
</evidence>
<dbReference type="SUPFAM" id="SSF47384">
    <property type="entry name" value="Homodimeric domain of signal transducing histidine kinase"/>
    <property type="match status" value="1"/>
</dbReference>
<dbReference type="PANTHER" id="PTHR43065">
    <property type="entry name" value="SENSOR HISTIDINE KINASE"/>
    <property type="match status" value="1"/>
</dbReference>
<evidence type="ECO:0000256" key="6">
    <source>
        <dbReference type="ARBA" id="ARBA00022777"/>
    </source>
</evidence>
<dbReference type="InterPro" id="IPR003661">
    <property type="entry name" value="HisK_dim/P_dom"/>
</dbReference>
<keyword evidence="9" id="KW-0175">Coiled coil</keyword>
<dbReference type="Pfam" id="PF00512">
    <property type="entry name" value="HisKA"/>
    <property type="match status" value="1"/>
</dbReference>
<reference evidence="13" key="1">
    <citation type="submission" date="2017-04" db="EMBL/GenBank/DDBJ databases">
        <authorList>
            <person name="Varghese N."/>
            <person name="Submissions S."/>
        </authorList>
    </citation>
    <scope>NUCLEOTIDE SEQUENCE [LARGE SCALE GENOMIC DNA]</scope>
    <source>
        <strain evidence="13">RKEM611</strain>
    </source>
</reference>
<dbReference type="InterPro" id="IPR003594">
    <property type="entry name" value="HATPase_dom"/>
</dbReference>
<name>A0A1Y6BF17_9BACT</name>
<dbReference type="Pfam" id="PF07696">
    <property type="entry name" value="7TMR-DISMED2"/>
    <property type="match status" value="1"/>
</dbReference>
<evidence type="ECO:0000256" key="9">
    <source>
        <dbReference type="SAM" id="Coils"/>
    </source>
</evidence>
<dbReference type="GO" id="GO:0005524">
    <property type="term" value="F:ATP binding"/>
    <property type="evidence" value="ECO:0007669"/>
    <property type="project" value="UniProtKB-KW"/>
</dbReference>
<feature type="transmembrane region" description="Helical" evidence="10">
    <location>
        <begin position="205"/>
        <end position="226"/>
    </location>
</feature>
<evidence type="ECO:0000313" key="13">
    <source>
        <dbReference type="Proteomes" id="UP000192907"/>
    </source>
</evidence>
<dbReference type="InterPro" id="IPR011622">
    <property type="entry name" value="7TMR_DISM_rcpt_extracell_dom2"/>
</dbReference>
<dbReference type="Gene3D" id="2.60.40.2380">
    <property type="match status" value="1"/>
</dbReference>
<dbReference type="PANTHER" id="PTHR43065:SF46">
    <property type="entry name" value="C4-DICARBOXYLATE TRANSPORT SENSOR PROTEIN DCTB"/>
    <property type="match status" value="1"/>
</dbReference>
<dbReference type="PRINTS" id="PR00344">
    <property type="entry name" value="BCTRLSENSOR"/>
</dbReference>
<keyword evidence="5" id="KW-0547">Nucleotide-binding</keyword>
<keyword evidence="10" id="KW-0812">Transmembrane</keyword>
<evidence type="ECO:0000256" key="8">
    <source>
        <dbReference type="ARBA" id="ARBA00023012"/>
    </source>
</evidence>
<proteinExistence type="predicted"/>
<keyword evidence="10" id="KW-0472">Membrane</keyword>
<protein>
    <recommendedName>
        <fullName evidence="2">histidine kinase</fullName>
        <ecNumber evidence="2">2.7.13.3</ecNumber>
    </recommendedName>
</protein>
<evidence type="ECO:0000259" key="11">
    <source>
        <dbReference type="PROSITE" id="PS50109"/>
    </source>
</evidence>
<dbReference type="Pfam" id="PF02518">
    <property type="entry name" value="HATPase_c"/>
    <property type="match status" value="1"/>
</dbReference>
<feature type="transmembrane region" description="Helical" evidence="10">
    <location>
        <begin position="232"/>
        <end position="254"/>
    </location>
</feature>
<keyword evidence="6" id="KW-0418">Kinase</keyword>
<dbReference type="GO" id="GO:0000155">
    <property type="term" value="F:phosphorelay sensor kinase activity"/>
    <property type="evidence" value="ECO:0007669"/>
    <property type="project" value="InterPro"/>
</dbReference>
<dbReference type="SUPFAM" id="SSF55874">
    <property type="entry name" value="ATPase domain of HSP90 chaperone/DNA topoisomerase II/histidine kinase"/>
    <property type="match status" value="1"/>
</dbReference>
<evidence type="ECO:0000256" key="1">
    <source>
        <dbReference type="ARBA" id="ARBA00000085"/>
    </source>
</evidence>
<keyword evidence="10" id="KW-1133">Transmembrane helix</keyword>
<dbReference type="Proteomes" id="UP000192907">
    <property type="component" value="Unassembled WGS sequence"/>
</dbReference>
<feature type="transmembrane region" description="Helical" evidence="10">
    <location>
        <begin position="172"/>
        <end position="193"/>
    </location>
</feature>
<dbReference type="InterPro" id="IPR004358">
    <property type="entry name" value="Sig_transdc_His_kin-like_C"/>
</dbReference>
<feature type="transmembrane region" description="Helical" evidence="10">
    <location>
        <begin position="266"/>
        <end position="284"/>
    </location>
</feature>
<dbReference type="Gene3D" id="1.10.287.130">
    <property type="match status" value="1"/>
</dbReference>
<evidence type="ECO:0000313" key="12">
    <source>
        <dbReference type="EMBL" id="SMF01238.1"/>
    </source>
</evidence>